<sequence>MAENSEKYSETAQTGDISVAEETVLLGEDDDGDADSPEITMQGLAKMMNENMAAVASSFALLGSSLKRSRDESNSSSQTKKKQKTNNDPTIDDDQHTGDESDHSSHSDSSELRAIMAPKDETTTSKVEPLNLLSQIASDFDEDENTSGAITEKLAEIVNKRFSAPLGEEKLKEKLGQYLRPDNCAKLAVPKVNPEIWMKLNRPASRQDLHMASIQRAIVKAGTALTQLAEILVKTPSGTTGPDLGKLLTMNADAMALLGHATHQLSMHRRQAIKPFLNKEYATLCSPQGPVTEFLFGDELQSQLNNIKASNKIGNTMASESPRPPAKGKEPWKNKPKEYLKNKVSNFQAGRLSSYVEQWKLLTSDEFILDMVTGAHIELSSTPFQVKCQQKKMFSSKERLVIDSEIKSLLAKGVIVPSVTEPGEYISPIFITPKKDGWYRMILNLKQFNEHVACHHFKMDTLASAISMMKPLCFMASVDFKDAYYSVPIASTDQKCLKFIWDGQLYKFVCFPNGLACCPCMFTKLLKPVYANLRQQGYESSRYIDDSYLQGDDFADCVANVKVTVHMFDSLGLITHPEKSVLIPTQRLTYLGFILDSKEMKIYLTPEKTDRLIKLCVDILKKPKSTVQEIASLVGMMTASFPAVMYGPLHYRSIDMDKNEALKKSKGNFNSSMTLSSSSIEDLHWWAVSLPSAFNVVQHSEYEIVIYTDASTTGWGGVLGDLSKGGQWTLAESLYHINYLELLAVLMALSHIA</sequence>
<dbReference type="OrthoDB" id="5985995at2759"/>
<feature type="region of interest" description="Disordered" evidence="1">
    <location>
        <begin position="314"/>
        <end position="334"/>
    </location>
</feature>
<evidence type="ECO:0000256" key="1">
    <source>
        <dbReference type="SAM" id="MobiDB-lite"/>
    </source>
</evidence>
<dbReference type="EMBL" id="CACRXK020009426">
    <property type="protein sequence ID" value="CAB4017161.1"/>
    <property type="molecule type" value="Genomic_DNA"/>
</dbReference>
<name>A0A6S7JKP0_PARCT</name>
<dbReference type="PROSITE" id="PS50878">
    <property type="entry name" value="RT_POL"/>
    <property type="match status" value="1"/>
</dbReference>
<dbReference type="InterPro" id="IPR052055">
    <property type="entry name" value="Hepadnavirus_pol/RT"/>
</dbReference>
<protein>
    <submittedName>
        <fullName evidence="2">Uncharacterized protein</fullName>
    </submittedName>
</protein>
<dbReference type="AlphaFoldDB" id="A0A6S7JKP0"/>
<feature type="region of interest" description="Disordered" evidence="1">
    <location>
        <begin position="1"/>
        <end position="45"/>
    </location>
</feature>
<gene>
    <name evidence="2" type="ORF">PACLA_8A023867</name>
</gene>
<dbReference type="GO" id="GO:0004523">
    <property type="term" value="F:RNA-DNA hybrid ribonuclease activity"/>
    <property type="evidence" value="ECO:0007669"/>
    <property type="project" value="InterPro"/>
</dbReference>
<feature type="compositionally biased region" description="Basic and acidic residues" evidence="1">
    <location>
        <begin position="93"/>
        <end position="111"/>
    </location>
</feature>
<accession>A0A6S7JKP0</accession>
<keyword evidence="3" id="KW-1185">Reference proteome</keyword>
<dbReference type="Proteomes" id="UP001152795">
    <property type="component" value="Unassembled WGS sequence"/>
</dbReference>
<proteinExistence type="predicted"/>
<dbReference type="Gene3D" id="3.10.10.10">
    <property type="entry name" value="HIV Type 1 Reverse Transcriptase, subunit A, domain 1"/>
    <property type="match status" value="1"/>
</dbReference>
<dbReference type="Gene3D" id="3.30.70.270">
    <property type="match status" value="1"/>
</dbReference>
<dbReference type="InterPro" id="IPR043128">
    <property type="entry name" value="Rev_trsase/Diguanyl_cyclase"/>
</dbReference>
<evidence type="ECO:0000313" key="3">
    <source>
        <dbReference type="Proteomes" id="UP001152795"/>
    </source>
</evidence>
<dbReference type="PROSITE" id="PS50879">
    <property type="entry name" value="RNASE_H_1"/>
    <property type="match status" value="1"/>
</dbReference>
<dbReference type="PANTHER" id="PTHR33050:SF7">
    <property type="entry name" value="RIBONUCLEASE H"/>
    <property type="match status" value="1"/>
</dbReference>
<dbReference type="CDD" id="cd09275">
    <property type="entry name" value="RNase_HI_RT_DIRS1"/>
    <property type="match status" value="1"/>
</dbReference>
<feature type="compositionally biased region" description="Acidic residues" evidence="1">
    <location>
        <begin position="27"/>
        <end position="36"/>
    </location>
</feature>
<dbReference type="InterPro" id="IPR002156">
    <property type="entry name" value="RNaseH_domain"/>
</dbReference>
<dbReference type="SUPFAM" id="SSF56672">
    <property type="entry name" value="DNA/RNA polymerases"/>
    <property type="match status" value="1"/>
</dbReference>
<dbReference type="GO" id="GO:0003676">
    <property type="term" value="F:nucleic acid binding"/>
    <property type="evidence" value="ECO:0007669"/>
    <property type="project" value="InterPro"/>
</dbReference>
<evidence type="ECO:0000313" key="2">
    <source>
        <dbReference type="EMBL" id="CAB4017161.1"/>
    </source>
</evidence>
<feature type="region of interest" description="Disordered" evidence="1">
    <location>
        <begin position="66"/>
        <end position="112"/>
    </location>
</feature>
<dbReference type="CDD" id="cd03714">
    <property type="entry name" value="RT_DIRS1"/>
    <property type="match status" value="1"/>
</dbReference>
<comment type="caution">
    <text evidence="2">The sequence shown here is derived from an EMBL/GenBank/DDBJ whole genome shotgun (WGS) entry which is preliminary data.</text>
</comment>
<organism evidence="2 3">
    <name type="scientific">Paramuricea clavata</name>
    <name type="common">Red gorgonian</name>
    <name type="synonym">Violescent sea-whip</name>
    <dbReference type="NCBI Taxonomy" id="317549"/>
    <lineage>
        <taxon>Eukaryota</taxon>
        <taxon>Metazoa</taxon>
        <taxon>Cnidaria</taxon>
        <taxon>Anthozoa</taxon>
        <taxon>Octocorallia</taxon>
        <taxon>Malacalcyonacea</taxon>
        <taxon>Plexauridae</taxon>
        <taxon>Paramuricea</taxon>
    </lineage>
</organism>
<dbReference type="Pfam" id="PF00078">
    <property type="entry name" value="RVT_1"/>
    <property type="match status" value="1"/>
</dbReference>
<dbReference type="InterPro" id="IPR000477">
    <property type="entry name" value="RT_dom"/>
</dbReference>
<dbReference type="InterPro" id="IPR043502">
    <property type="entry name" value="DNA/RNA_pol_sf"/>
</dbReference>
<dbReference type="PANTHER" id="PTHR33050">
    <property type="entry name" value="REVERSE TRANSCRIPTASE DOMAIN-CONTAINING PROTEIN"/>
    <property type="match status" value="1"/>
</dbReference>
<reference evidence="2" key="1">
    <citation type="submission" date="2020-04" db="EMBL/GenBank/DDBJ databases">
        <authorList>
            <person name="Alioto T."/>
            <person name="Alioto T."/>
            <person name="Gomez Garrido J."/>
        </authorList>
    </citation>
    <scope>NUCLEOTIDE SEQUENCE</scope>
    <source>
        <strain evidence="2">A484AB</strain>
    </source>
</reference>